<organism evidence="1">
    <name type="scientific">Arundo donax</name>
    <name type="common">Giant reed</name>
    <name type="synonym">Donax arundinaceus</name>
    <dbReference type="NCBI Taxonomy" id="35708"/>
    <lineage>
        <taxon>Eukaryota</taxon>
        <taxon>Viridiplantae</taxon>
        <taxon>Streptophyta</taxon>
        <taxon>Embryophyta</taxon>
        <taxon>Tracheophyta</taxon>
        <taxon>Spermatophyta</taxon>
        <taxon>Magnoliopsida</taxon>
        <taxon>Liliopsida</taxon>
        <taxon>Poales</taxon>
        <taxon>Poaceae</taxon>
        <taxon>PACMAD clade</taxon>
        <taxon>Arundinoideae</taxon>
        <taxon>Arundineae</taxon>
        <taxon>Arundo</taxon>
    </lineage>
</organism>
<name>A0A0A9EJ12_ARUDO</name>
<sequence length="12" mass="1436">MLISRLSLWLTC</sequence>
<accession>A0A0A9EJ12</accession>
<evidence type="ECO:0000313" key="1">
    <source>
        <dbReference type="EMBL" id="JAE00715.1"/>
    </source>
</evidence>
<reference evidence="1" key="2">
    <citation type="journal article" date="2015" name="Data Brief">
        <title>Shoot transcriptome of the giant reed, Arundo donax.</title>
        <authorList>
            <person name="Barrero R.A."/>
            <person name="Guerrero F.D."/>
            <person name="Moolhuijzen P."/>
            <person name="Goolsby J.A."/>
            <person name="Tidwell J."/>
            <person name="Bellgard S.E."/>
            <person name="Bellgard M.I."/>
        </authorList>
    </citation>
    <scope>NUCLEOTIDE SEQUENCE</scope>
    <source>
        <tissue evidence="1">Shoot tissue taken approximately 20 cm above the soil surface</tissue>
    </source>
</reference>
<proteinExistence type="predicted"/>
<dbReference type="EMBL" id="GBRH01197181">
    <property type="protein sequence ID" value="JAE00715.1"/>
    <property type="molecule type" value="Transcribed_RNA"/>
</dbReference>
<protein>
    <submittedName>
        <fullName evidence="1">Uncharacterized protein</fullName>
    </submittedName>
</protein>
<reference evidence="1" key="1">
    <citation type="submission" date="2014-09" db="EMBL/GenBank/DDBJ databases">
        <authorList>
            <person name="Magalhaes I.L.F."/>
            <person name="Oliveira U."/>
            <person name="Santos F.R."/>
            <person name="Vidigal T.H.D.A."/>
            <person name="Brescovit A.D."/>
            <person name="Santos A.J."/>
        </authorList>
    </citation>
    <scope>NUCLEOTIDE SEQUENCE</scope>
    <source>
        <tissue evidence="1">Shoot tissue taken approximately 20 cm above the soil surface</tissue>
    </source>
</reference>